<accession>A0ABS4E4I4</accession>
<dbReference type="Gene3D" id="3.30.1330.120">
    <property type="entry name" value="2-methylcitrate dehydratase PrpD"/>
    <property type="match status" value="1"/>
</dbReference>
<comment type="caution">
    <text evidence="4">The sequence shown here is derived from an EMBL/GenBank/DDBJ whole genome shotgun (WGS) entry which is preliminary data.</text>
</comment>
<dbReference type="InterPro" id="IPR042183">
    <property type="entry name" value="MmgE/PrpD_sf_1"/>
</dbReference>
<dbReference type="Proteomes" id="UP000759443">
    <property type="component" value="Unassembled WGS sequence"/>
</dbReference>
<evidence type="ECO:0000313" key="5">
    <source>
        <dbReference type="Proteomes" id="UP000759443"/>
    </source>
</evidence>
<dbReference type="InterPro" id="IPR042188">
    <property type="entry name" value="MmgE/PrpD_sf_2"/>
</dbReference>
<feature type="domain" description="MmgE/PrpD N-terminal" evidence="2">
    <location>
        <begin position="9"/>
        <end position="247"/>
    </location>
</feature>
<evidence type="ECO:0000256" key="1">
    <source>
        <dbReference type="ARBA" id="ARBA00006174"/>
    </source>
</evidence>
<dbReference type="Pfam" id="PF19305">
    <property type="entry name" value="MmgE_PrpD_C"/>
    <property type="match status" value="1"/>
</dbReference>
<dbReference type="InterPro" id="IPR005656">
    <property type="entry name" value="MmgE_PrpD"/>
</dbReference>
<evidence type="ECO:0000259" key="3">
    <source>
        <dbReference type="Pfam" id="PF19305"/>
    </source>
</evidence>
<protein>
    <submittedName>
        <fullName evidence="4">2-methylcitrate dehydratase PrpD</fullName>
    </submittedName>
</protein>
<comment type="similarity">
    <text evidence="1">Belongs to the PrpD family.</text>
</comment>
<dbReference type="InterPro" id="IPR045336">
    <property type="entry name" value="MmgE_PrpD_N"/>
</dbReference>
<dbReference type="Gene3D" id="1.10.4100.10">
    <property type="entry name" value="2-methylcitrate dehydratase PrpD"/>
    <property type="match status" value="1"/>
</dbReference>
<organism evidence="4 5">
    <name type="scientific">Rhizobium halophytocola</name>
    <dbReference type="NCBI Taxonomy" id="735519"/>
    <lineage>
        <taxon>Bacteria</taxon>
        <taxon>Pseudomonadati</taxon>
        <taxon>Pseudomonadota</taxon>
        <taxon>Alphaproteobacteria</taxon>
        <taxon>Hyphomicrobiales</taxon>
        <taxon>Rhizobiaceae</taxon>
        <taxon>Rhizobium/Agrobacterium group</taxon>
        <taxon>Rhizobium</taxon>
    </lineage>
</organism>
<reference evidence="4 5" key="1">
    <citation type="submission" date="2021-03" db="EMBL/GenBank/DDBJ databases">
        <title>Genomic Encyclopedia of Type Strains, Phase IV (KMG-IV): sequencing the most valuable type-strain genomes for metagenomic binning, comparative biology and taxonomic classification.</title>
        <authorList>
            <person name="Goeker M."/>
        </authorList>
    </citation>
    <scope>NUCLEOTIDE SEQUENCE [LARGE SCALE GENOMIC DNA]</scope>
    <source>
        <strain evidence="4 5">DSM 21600</strain>
    </source>
</reference>
<feature type="domain" description="MmgE/PrpD C-terminal" evidence="3">
    <location>
        <begin position="265"/>
        <end position="347"/>
    </location>
</feature>
<dbReference type="EMBL" id="JAGGJU010000013">
    <property type="protein sequence ID" value="MBP1852816.1"/>
    <property type="molecule type" value="Genomic_DNA"/>
</dbReference>
<dbReference type="PANTHER" id="PTHR16943">
    <property type="entry name" value="2-METHYLCITRATE DEHYDRATASE-RELATED"/>
    <property type="match status" value="1"/>
</dbReference>
<dbReference type="InterPro" id="IPR045337">
    <property type="entry name" value="MmgE_PrpD_C"/>
</dbReference>
<keyword evidence="5" id="KW-1185">Reference proteome</keyword>
<dbReference type="PANTHER" id="PTHR16943:SF8">
    <property type="entry name" value="2-METHYLCITRATE DEHYDRATASE"/>
    <property type="match status" value="1"/>
</dbReference>
<sequence length="395" mass="41739">MTRQHLSLTLAQLAASVDVAELTQEVRDVTMRCILDLIGCAVAGYNLPGPVAVRRAFREIDGRGGHAIWLGSDHVPALAALLANAAAASALDLDDGNRAARGHPGAAVIPSVLTLADRSSTDAMDIMSAIVAGYEVGVRVAAAQRSDAILSRQTGRWAAMAVAAAIGRLLKLPPEPPSQALAIAGVLSPNMRANGSSGYSALSGNLIKEGIPFAAVTGWQAVLLARAGLTGPLDIFDHPAIFDPALLTQALGQDWMILDTYFKRYSCCRYIHPALDAWNDLKRAHGLVAQTVMTIGVHTFGWALKLSNQTDPADLIGLQFSLPYCLAVAAILGGRCPSARQADAAQQETLQRDGPEDHPVSRPGCRCCLSSPHACAASRKDNDRCLHVGLDRPAW</sequence>
<evidence type="ECO:0000259" key="2">
    <source>
        <dbReference type="Pfam" id="PF03972"/>
    </source>
</evidence>
<dbReference type="RefSeq" id="WP_209947962.1">
    <property type="nucleotide sequence ID" value="NZ_JAGGJU010000013.1"/>
</dbReference>
<dbReference type="Pfam" id="PF03972">
    <property type="entry name" value="MmgE_PrpD_N"/>
    <property type="match status" value="1"/>
</dbReference>
<gene>
    <name evidence="4" type="ORF">J2Z17_004275</name>
</gene>
<dbReference type="SUPFAM" id="SSF103378">
    <property type="entry name" value="2-methylcitrate dehydratase PrpD"/>
    <property type="match status" value="1"/>
</dbReference>
<proteinExistence type="inferred from homology"/>
<evidence type="ECO:0000313" key="4">
    <source>
        <dbReference type="EMBL" id="MBP1852816.1"/>
    </source>
</evidence>
<name>A0ABS4E4I4_9HYPH</name>
<dbReference type="InterPro" id="IPR036148">
    <property type="entry name" value="MmgE/PrpD_sf"/>
</dbReference>